<protein>
    <submittedName>
        <fullName evidence="2">Uncharacterized protein</fullName>
    </submittedName>
</protein>
<feature type="compositionally biased region" description="Basic and acidic residues" evidence="1">
    <location>
        <begin position="23"/>
        <end position="32"/>
    </location>
</feature>
<dbReference type="Proteomes" id="UP001281761">
    <property type="component" value="Unassembled WGS sequence"/>
</dbReference>
<sequence>MPPKHKLGRKRAETQSSTRTKRDKSSKSDKHIIHSTIPDSVKVKPQPSLDSLSISFAVDILTITDNDRHFVRVSKQILQYELKRKQMNVFTMTEQALLEGDEITLHTSTTSDWRLVLQDSITADALQQGYIIFTEEKNCRTKLPSALIKLVCHSSNRLRAVALAFFDVGIWNSGGQLNLTMAATGLLPQLFKCLKPHEIPLNRTTFEFHRHITSIMDNFFVRPPHSFDLQNHTSNRVDPIFQPFCNYLRHLIASPVSPTDCPSGISLFSKMQFYDENIKSFRNGWYHQNLVPIFSELRENMKDELASLLDLTTSRETLHQLLFGVQKRTDELGWAETFPSILVRLSEGRHLSDLGLQAFLLFMSNRPYGVKPVLQSDGTFSIEVDGKVQATLALPTPFINALIPTRPHFAAAFLTRFHWFINMIDSAALVRDLKCGWFSQLFEAANPSKLHFTNELIHLHKQLVGVMQDYIYRIQRLVASKKHDLIRSELNEICLSFHKVTKDYIVHLSLHPFALITKCNSNAVLDLLTKFFRPDFENSETKPFREKLRKDMDEAALSSSSPPFILTSELVCRLTDDEIMNVVDRIVALLESDSPISDDTILRICAFHTNQLKSVFLPELFRSAGRSTEQYFHALNSLLSLPLDHFDQHRINSLLSTKPKTLRPTLDEWDDVDLSTVGVVMPTIHQNSVTFNTASSQLLTYALSILPQMSHCASRLTRYQLERLLSPSIDLLFKFSFQQDSSDSQFRWDREAAFVELSRLCEQRVIVQCLSRIGFFSRIVDGLLDDDLFFKSKSVLDIFLHQPRYSGDDRAEKKMLRRRVHHFLEEGWQDVLDLLLGRKTTRDGFNYGLSRIMGILNHGYKRENQMFQQLGNIAEMMGFFGANLNRRMY</sequence>
<accession>A0ABQ9YE88</accession>
<organism evidence="2 3">
    <name type="scientific">Blattamonas nauphoetae</name>
    <dbReference type="NCBI Taxonomy" id="2049346"/>
    <lineage>
        <taxon>Eukaryota</taxon>
        <taxon>Metamonada</taxon>
        <taxon>Preaxostyla</taxon>
        <taxon>Oxymonadida</taxon>
        <taxon>Blattamonas</taxon>
    </lineage>
</organism>
<evidence type="ECO:0000256" key="1">
    <source>
        <dbReference type="SAM" id="MobiDB-lite"/>
    </source>
</evidence>
<reference evidence="2 3" key="1">
    <citation type="journal article" date="2022" name="bioRxiv">
        <title>Genomics of Preaxostyla Flagellates Illuminates Evolutionary Transitions and the Path Towards Mitochondrial Loss.</title>
        <authorList>
            <person name="Novak L.V.F."/>
            <person name="Treitli S.C."/>
            <person name="Pyrih J."/>
            <person name="Halakuc P."/>
            <person name="Pipaliya S.V."/>
            <person name="Vacek V."/>
            <person name="Brzon O."/>
            <person name="Soukal P."/>
            <person name="Eme L."/>
            <person name="Dacks J.B."/>
            <person name="Karnkowska A."/>
            <person name="Elias M."/>
            <person name="Hampl V."/>
        </authorList>
    </citation>
    <scope>NUCLEOTIDE SEQUENCE [LARGE SCALE GENOMIC DNA]</scope>
    <source>
        <strain evidence="2">NAU3</strain>
        <tissue evidence="2">Gut</tissue>
    </source>
</reference>
<keyword evidence="3" id="KW-1185">Reference proteome</keyword>
<proteinExistence type="predicted"/>
<feature type="region of interest" description="Disordered" evidence="1">
    <location>
        <begin position="1"/>
        <end position="37"/>
    </location>
</feature>
<gene>
    <name evidence="2" type="ORF">BLNAU_3081</name>
</gene>
<dbReference type="EMBL" id="JARBJD010000013">
    <property type="protein sequence ID" value="KAK2962025.1"/>
    <property type="molecule type" value="Genomic_DNA"/>
</dbReference>
<comment type="caution">
    <text evidence="2">The sequence shown here is derived from an EMBL/GenBank/DDBJ whole genome shotgun (WGS) entry which is preliminary data.</text>
</comment>
<evidence type="ECO:0000313" key="3">
    <source>
        <dbReference type="Proteomes" id="UP001281761"/>
    </source>
</evidence>
<evidence type="ECO:0000313" key="2">
    <source>
        <dbReference type="EMBL" id="KAK2962025.1"/>
    </source>
</evidence>
<name>A0ABQ9YE88_9EUKA</name>